<feature type="coiled-coil region" evidence="1">
    <location>
        <begin position="139"/>
        <end position="173"/>
    </location>
</feature>
<dbReference type="InterPro" id="IPR024152">
    <property type="entry name" value="Inh_kappa-B_kinase-int"/>
</dbReference>
<proteinExistence type="predicted"/>
<dbReference type="Ensembl" id="ENSGMOT00000058798.1">
    <property type="protein sequence ID" value="ENSGMOP00000023800.1"/>
    <property type="gene ID" value="ENSGMOG00000031485.1"/>
</dbReference>
<keyword evidence="3" id="KW-1185">Reference proteome</keyword>
<organism evidence="2 3">
    <name type="scientific">Gadus morhua</name>
    <name type="common">Atlantic cod</name>
    <dbReference type="NCBI Taxonomy" id="8049"/>
    <lineage>
        <taxon>Eukaryota</taxon>
        <taxon>Metazoa</taxon>
        <taxon>Chordata</taxon>
        <taxon>Craniata</taxon>
        <taxon>Vertebrata</taxon>
        <taxon>Euteleostomi</taxon>
        <taxon>Actinopterygii</taxon>
        <taxon>Neopterygii</taxon>
        <taxon>Teleostei</taxon>
        <taxon>Neoteleostei</taxon>
        <taxon>Acanthomorphata</taxon>
        <taxon>Zeiogadaria</taxon>
        <taxon>Gadariae</taxon>
        <taxon>Gadiformes</taxon>
        <taxon>Gadoidei</taxon>
        <taxon>Gadidae</taxon>
        <taxon>Gadus</taxon>
    </lineage>
</organism>
<reference evidence="2" key="1">
    <citation type="submission" date="2025-08" db="UniProtKB">
        <authorList>
            <consortium name="Ensembl"/>
        </authorList>
    </citation>
    <scope>IDENTIFICATION</scope>
</reference>
<evidence type="ECO:0000313" key="3">
    <source>
        <dbReference type="Proteomes" id="UP000694546"/>
    </source>
</evidence>
<dbReference type="OMA" id="RNVRAME"/>
<sequence>MLMSDGDPLLDSRVVLQQNERFSDLENKYTLLHQRTTGLLTLEEEVLRVLAAGQTARCLVLWPQLSSSQEGLRGVLASAATATRLQTDLAALRAVVTAIQADEDAASLALQAVNAHFLNVTELWAGRMASATSDLAGLKAEARAAHAGATESVNEAERRGRALGERLDELADSSARNVRAMERAEEADVVRARGQLDWNTAQLLGLGGRVGDLARRGEELAAALREHVPRARACEEQLPAVEEAVRSILRLGAALSGAEGRLEELTLTVLGTEDGQGGGNGRRWNHIYLSINAINEYNPQHWLPCVFYFLVLIFCCRAEQYH</sequence>
<dbReference type="PANTHER" id="PTHR21734">
    <property type="entry name" value="INHIBITOR OF NUCLEAR FACTOR KAPPA-B KINASE-INTERACTING PROTEIN"/>
    <property type="match status" value="1"/>
</dbReference>
<evidence type="ECO:0000313" key="2">
    <source>
        <dbReference type="Ensembl" id="ENSGMOP00000023800.1"/>
    </source>
</evidence>
<name>A0A8C4ZY05_GADMO</name>
<dbReference type="Proteomes" id="UP000694546">
    <property type="component" value="Chromosome 19"/>
</dbReference>
<reference evidence="2" key="2">
    <citation type="submission" date="2025-09" db="UniProtKB">
        <authorList>
            <consortium name="Ensembl"/>
        </authorList>
    </citation>
    <scope>IDENTIFICATION</scope>
</reference>
<evidence type="ECO:0000256" key="1">
    <source>
        <dbReference type="SAM" id="Coils"/>
    </source>
</evidence>
<dbReference type="PANTHER" id="PTHR21734:SF11">
    <property type="entry name" value="INHIBITOR OF NUCLEAR FACTOR KAPPA-B KINASE-INTERACTING PROTEIN"/>
    <property type="match status" value="1"/>
</dbReference>
<protein>
    <submittedName>
        <fullName evidence="2">Uncharacterized protein</fullName>
    </submittedName>
</protein>
<dbReference type="AlphaFoldDB" id="A0A8C4ZY05"/>
<accession>A0A8C4ZY05</accession>
<dbReference type="GeneTree" id="ENSGT00500000045001"/>
<keyword evidence="1" id="KW-0175">Coiled coil</keyword>